<dbReference type="KEGG" id="cmb:CSW64_08680"/>
<evidence type="ECO:0000259" key="2">
    <source>
        <dbReference type="PROSITE" id="PS50405"/>
    </source>
</evidence>
<name>A0A2D2AWU9_9CAUL</name>
<dbReference type="OrthoDB" id="5293590at2"/>
<gene>
    <name evidence="3" type="ORF">CSW64_08680</name>
</gene>
<proteinExistence type="predicted"/>
<keyword evidence="3" id="KW-0808">Transferase</keyword>
<dbReference type="InterPro" id="IPR004045">
    <property type="entry name" value="Glutathione_S-Trfase_N"/>
</dbReference>
<dbReference type="Gene3D" id="1.20.1050.10">
    <property type="match status" value="1"/>
</dbReference>
<feature type="domain" description="GST C-terminal" evidence="2">
    <location>
        <begin position="87"/>
        <end position="204"/>
    </location>
</feature>
<dbReference type="Pfam" id="PF13409">
    <property type="entry name" value="GST_N_2"/>
    <property type="match status" value="1"/>
</dbReference>
<dbReference type="SFLD" id="SFLDG00358">
    <property type="entry name" value="Main_(cytGST)"/>
    <property type="match status" value="1"/>
</dbReference>
<protein>
    <submittedName>
        <fullName evidence="3">Glutathione S-transferase</fullName>
    </submittedName>
</protein>
<dbReference type="InterPro" id="IPR036249">
    <property type="entry name" value="Thioredoxin-like_sf"/>
</dbReference>
<dbReference type="Gene3D" id="3.40.30.10">
    <property type="entry name" value="Glutaredoxin"/>
    <property type="match status" value="1"/>
</dbReference>
<dbReference type="CDD" id="cd03051">
    <property type="entry name" value="GST_N_GTT2_like"/>
    <property type="match status" value="1"/>
</dbReference>
<dbReference type="PROSITE" id="PS50404">
    <property type="entry name" value="GST_NTER"/>
    <property type="match status" value="1"/>
</dbReference>
<dbReference type="InterPro" id="IPR010987">
    <property type="entry name" value="Glutathione-S-Trfase_C-like"/>
</dbReference>
<dbReference type="InterPro" id="IPR040079">
    <property type="entry name" value="Glutathione_S-Trfase"/>
</dbReference>
<dbReference type="SUPFAM" id="SSF47616">
    <property type="entry name" value="GST C-terminal domain-like"/>
    <property type="match status" value="1"/>
</dbReference>
<evidence type="ECO:0000313" key="4">
    <source>
        <dbReference type="Proteomes" id="UP000228945"/>
    </source>
</evidence>
<dbReference type="Pfam" id="PF13410">
    <property type="entry name" value="GST_C_2"/>
    <property type="match status" value="1"/>
</dbReference>
<dbReference type="AlphaFoldDB" id="A0A2D2AWU9"/>
<dbReference type="SUPFAM" id="SSF52833">
    <property type="entry name" value="Thioredoxin-like"/>
    <property type="match status" value="1"/>
</dbReference>
<dbReference type="PROSITE" id="PS50405">
    <property type="entry name" value="GST_CTER"/>
    <property type="match status" value="1"/>
</dbReference>
<accession>A0A2D2AWU9</accession>
<feature type="domain" description="GST N-terminal" evidence="1">
    <location>
        <begin position="1"/>
        <end position="82"/>
    </location>
</feature>
<reference evidence="3 4" key="1">
    <citation type="submission" date="2017-10" db="EMBL/GenBank/DDBJ databases">
        <title>Genome sequence of Caulobacter mirabilis FWC38.</title>
        <authorList>
            <person name="Fiebig A."/>
            <person name="Crosson S."/>
        </authorList>
    </citation>
    <scope>NUCLEOTIDE SEQUENCE [LARGE SCALE GENOMIC DNA]</scope>
    <source>
        <strain evidence="3 4">FWC 38</strain>
    </source>
</reference>
<dbReference type="Proteomes" id="UP000228945">
    <property type="component" value="Chromosome"/>
</dbReference>
<dbReference type="PANTHER" id="PTHR44051">
    <property type="entry name" value="GLUTATHIONE S-TRANSFERASE-RELATED"/>
    <property type="match status" value="1"/>
</dbReference>
<dbReference type="InterPro" id="IPR034345">
    <property type="entry name" value="Gtt2-like_N"/>
</dbReference>
<evidence type="ECO:0000313" key="3">
    <source>
        <dbReference type="EMBL" id="ATQ42484.1"/>
    </source>
</evidence>
<dbReference type="EMBL" id="CP024201">
    <property type="protein sequence ID" value="ATQ42484.1"/>
    <property type="molecule type" value="Genomic_DNA"/>
</dbReference>
<keyword evidence="4" id="KW-1185">Reference proteome</keyword>
<dbReference type="SFLD" id="SFLDS00019">
    <property type="entry name" value="Glutathione_Transferase_(cytos"/>
    <property type="match status" value="1"/>
</dbReference>
<evidence type="ECO:0000259" key="1">
    <source>
        <dbReference type="PROSITE" id="PS50404"/>
    </source>
</evidence>
<sequence length="204" mass="22794">MILYGENNPAPNPRRVRIFLAEKGVDLPQQRLDLRKREHKAADHLARNSLGQVPTLVLDDGTALSETVAICRYLESLHPEPAMFGRTGLEQAQVEMWTRRIEFQLTVPVGMFWRHAHPLTASLIEQHKDFGESNRAHYGRAARWLDGELADGRPFIAGEAYGMADIVALTTIDFASFIGLDLPEEAARLADWRARVSARPSAAA</sequence>
<dbReference type="RefSeq" id="WP_099621741.1">
    <property type="nucleotide sequence ID" value="NZ_CP024201.1"/>
</dbReference>
<organism evidence="3 4">
    <name type="scientific">Caulobacter mirabilis</name>
    <dbReference type="NCBI Taxonomy" id="69666"/>
    <lineage>
        <taxon>Bacteria</taxon>
        <taxon>Pseudomonadati</taxon>
        <taxon>Pseudomonadota</taxon>
        <taxon>Alphaproteobacteria</taxon>
        <taxon>Caulobacterales</taxon>
        <taxon>Caulobacteraceae</taxon>
        <taxon>Caulobacter</taxon>
    </lineage>
</organism>
<dbReference type="GO" id="GO:0016740">
    <property type="term" value="F:transferase activity"/>
    <property type="evidence" value="ECO:0007669"/>
    <property type="project" value="UniProtKB-KW"/>
</dbReference>
<dbReference type="PANTHER" id="PTHR44051:SF8">
    <property type="entry name" value="GLUTATHIONE S-TRANSFERASE GSTA"/>
    <property type="match status" value="1"/>
</dbReference>
<dbReference type="InterPro" id="IPR036282">
    <property type="entry name" value="Glutathione-S-Trfase_C_sf"/>
</dbReference>